<evidence type="ECO:0000313" key="2">
    <source>
        <dbReference type="EMBL" id="KAL0573065.1"/>
    </source>
</evidence>
<evidence type="ECO:0000256" key="1">
    <source>
        <dbReference type="SAM" id="MobiDB-lite"/>
    </source>
</evidence>
<comment type="caution">
    <text evidence="2">The sequence shown here is derived from an EMBL/GenBank/DDBJ whole genome shotgun (WGS) entry which is preliminary data.</text>
</comment>
<feature type="non-terminal residue" evidence="2">
    <location>
        <position position="151"/>
    </location>
</feature>
<evidence type="ECO:0000313" key="3">
    <source>
        <dbReference type="Proteomes" id="UP001465976"/>
    </source>
</evidence>
<feature type="compositionally biased region" description="Basic and acidic residues" evidence="1">
    <location>
        <begin position="54"/>
        <end position="143"/>
    </location>
</feature>
<reference evidence="2 3" key="1">
    <citation type="submission" date="2024-02" db="EMBL/GenBank/DDBJ databases">
        <title>A draft genome for the cacao thread blight pathogen Marasmius crinis-equi.</title>
        <authorList>
            <person name="Cohen S.P."/>
            <person name="Baruah I.K."/>
            <person name="Amoako-Attah I."/>
            <person name="Bukari Y."/>
            <person name="Meinhardt L.W."/>
            <person name="Bailey B.A."/>
        </authorList>
    </citation>
    <scope>NUCLEOTIDE SEQUENCE [LARGE SCALE GENOMIC DNA]</scope>
    <source>
        <strain evidence="2 3">GH-76</strain>
    </source>
</reference>
<sequence length="151" mass="18021">MATAVHPHSPFQSTPSPQSYPFPTSPNSHSPFQLRPISPHPHYPYLPPHPQPSSERRVKHEVERERSTYDRRDERADSLMKDERERGFADRGDKRASRELQLRERRNEQFVNEKEPRERIESERRDGYPREEKLDERDRDSRRPLSPSSLK</sequence>
<feature type="compositionally biased region" description="Pro residues" evidence="1">
    <location>
        <begin position="38"/>
        <end position="51"/>
    </location>
</feature>
<proteinExistence type="predicted"/>
<feature type="region of interest" description="Disordered" evidence="1">
    <location>
        <begin position="1"/>
        <end position="151"/>
    </location>
</feature>
<name>A0ABR3FCM2_9AGAR</name>
<organism evidence="2 3">
    <name type="scientific">Marasmius crinis-equi</name>
    <dbReference type="NCBI Taxonomy" id="585013"/>
    <lineage>
        <taxon>Eukaryota</taxon>
        <taxon>Fungi</taxon>
        <taxon>Dikarya</taxon>
        <taxon>Basidiomycota</taxon>
        <taxon>Agaricomycotina</taxon>
        <taxon>Agaricomycetes</taxon>
        <taxon>Agaricomycetidae</taxon>
        <taxon>Agaricales</taxon>
        <taxon>Marasmiineae</taxon>
        <taxon>Marasmiaceae</taxon>
        <taxon>Marasmius</taxon>
    </lineage>
</organism>
<dbReference type="EMBL" id="JBAHYK010000549">
    <property type="protein sequence ID" value="KAL0573065.1"/>
    <property type="molecule type" value="Genomic_DNA"/>
</dbReference>
<dbReference type="Proteomes" id="UP001465976">
    <property type="component" value="Unassembled WGS sequence"/>
</dbReference>
<protein>
    <submittedName>
        <fullName evidence="2">Uncharacterized protein</fullName>
    </submittedName>
</protein>
<gene>
    <name evidence="2" type="ORF">V5O48_008891</name>
</gene>
<accession>A0ABR3FCM2</accession>
<keyword evidence="3" id="KW-1185">Reference proteome</keyword>